<evidence type="ECO:0000256" key="9">
    <source>
        <dbReference type="SAM" id="SignalP"/>
    </source>
</evidence>
<evidence type="ECO:0000256" key="4">
    <source>
        <dbReference type="ARBA" id="ARBA00022692"/>
    </source>
</evidence>
<evidence type="ECO:0000256" key="1">
    <source>
        <dbReference type="ARBA" id="ARBA00004448"/>
    </source>
</evidence>
<dbReference type="Proteomes" id="UP001249851">
    <property type="component" value="Unassembled WGS sequence"/>
</dbReference>
<keyword evidence="8" id="KW-0472">Membrane</keyword>
<keyword evidence="4 10" id="KW-0812">Transmembrane</keyword>
<gene>
    <name evidence="10" type="ORF">P5673_010510</name>
</gene>
<evidence type="ECO:0000256" key="8">
    <source>
        <dbReference type="ARBA" id="ARBA00023136"/>
    </source>
</evidence>
<reference evidence="10" key="1">
    <citation type="journal article" date="2023" name="G3 (Bethesda)">
        <title>Whole genome assembly and annotation of the endangered Caribbean coral Acropora cervicornis.</title>
        <authorList>
            <person name="Selwyn J.D."/>
            <person name="Vollmer S.V."/>
        </authorList>
    </citation>
    <scope>NUCLEOTIDE SEQUENCE</scope>
    <source>
        <strain evidence="10">K2</strain>
    </source>
</reference>
<dbReference type="PANTHER" id="PTHR13603:SF1">
    <property type="entry name" value="TRANSMEMBRANE PROTEIN 186"/>
    <property type="match status" value="1"/>
</dbReference>
<evidence type="ECO:0000256" key="2">
    <source>
        <dbReference type="ARBA" id="ARBA00007020"/>
    </source>
</evidence>
<reference evidence="10" key="2">
    <citation type="journal article" date="2023" name="Science">
        <title>Genomic signatures of disease resistance in endangered staghorn corals.</title>
        <authorList>
            <person name="Vollmer S.V."/>
            <person name="Selwyn J.D."/>
            <person name="Despard B.A."/>
            <person name="Roesel C.L."/>
        </authorList>
    </citation>
    <scope>NUCLEOTIDE SEQUENCE</scope>
    <source>
        <strain evidence="10">K2</strain>
    </source>
</reference>
<evidence type="ECO:0000313" key="11">
    <source>
        <dbReference type="Proteomes" id="UP001249851"/>
    </source>
</evidence>
<keyword evidence="7" id="KW-0496">Mitochondrion</keyword>
<keyword evidence="6" id="KW-1133">Transmembrane helix</keyword>
<organism evidence="10 11">
    <name type="scientific">Acropora cervicornis</name>
    <name type="common">Staghorn coral</name>
    <dbReference type="NCBI Taxonomy" id="6130"/>
    <lineage>
        <taxon>Eukaryota</taxon>
        <taxon>Metazoa</taxon>
        <taxon>Cnidaria</taxon>
        <taxon>Anthozoa</taxon>
        <taxon>Hexacorallia</taxon>
        <taxon>Scleractinia</taxon>
        <taxon>Astrocoeniina</taxon>
        <taxon>Acroporidae</taxon>
        <taxon>Acropora</taxon>
    </lineage>
</organism>
<dbReference type="InterPro" id="IPR026571">
    <property type="entry name" value="Tmem186"/>
</dbReference>
<comment type="caution">
    <text evidence="10">The sequence shown here is derived from an EMBL/GenBank/DDBJ whole genome shotgun (WGS) entry which is preliminary data.</text>
</comment>
<feature type="signal peptide" evidence="9">
    <location>
        <begin position="1"/>
        <end position="18"/>
    </location>
</feature>
<feature type="chain" id="PRO_5042162903" description="Transmembrane protein 186" evidence="9">
    <location>
        <begin position="19"/>
        <end position="148"/>
    </location>
</feature>
<dbReference type="AlphaFoldDB" id="A0AAD9QQ44"/>
<dbReference type="EMBL" id="JARQWQ010000019">
    <property type="protein sequence ID" value="KAK2565447.1"/>
    <property type="molecule type" value="Genomic_DNA"/>
</dbReference>
<proteinExistence type="inferred from homology"/>
<evidence type="ECO:0000256" key="5">
    <source>
        <dbReference type="ARBA" id="ARBA00022792"/>
    </source>
</evidence>
<dbReference type="PANTHER" id="PTHR13603">
    <property type="entry name" value="TRANSMEMBRANE PROTEIN 186"/>
    <property type="match status" value="1"/>
</dbReference>
<evidence type="ECO:0000256" key="6">
    <source>
        <dbReference type="ARBA" id="ARBA00022989"/>
    </source>
</evidence>
<evidence type="ECO:0000313" key="10">
    <source>
        <dbReference type="EMBL" id="KAK2565447.1"/>
    </source>
</evidence>
<protein>
    <recommendedName>
        <fullName evidence="3">Transmembrane protein 186</fullName>
    </recommendedName>
</protein>
<sequence length="148" mass="16535">MSLWYFSGLISLPTLVSASFGALGTTGGLVGLSFFFRRVVGEISVNERNLDITISSLSFWGNRCDRTFPLTNVVPLSDSGIDVKNAFHRLELYDCKIVYLLNLRHCKIFDEMFFSVIGLPKHQTDLMTNVVASTNCDKSKPEYLAKGK</sequence>
<name>A0AAD9QQ44_ACRCE</name>
<comment type="subcellular location">
    <subcellularLocation>
        <location evidence="1">Mitochondrion inner membrane</location>
        <topology evidence="1">Multi-pass membrane protein</topology>
    </subcellularLocation>
</comment>
<dbReference type="GO" id="GO:0005743">
    <property type="term" value="C:mitochondrial inner membrane"/>
    <property type="evidence" value="ECO:0007669"/>
    <property type="project" value="UniProtKB-SubCell"/>
</dbReference>
<keyword evidence="5" id="KW-0999">Mitochondrion inner membrane</keyword>
<keyword evidence="9" id="KW-0732">Signal</keyword>
<evidence type="ECO:0000256" key="3">
    <source>
        <dbReference type="ARBA" id="ARBA00014604"/>
    </source>
</evidence>
<comment type="similarity">
    <text evidence="2">Belongs to the TMEM186 family.</text>
</comment>
<evidence type="ECO:0000256" key="7">
    <source>
        <dbReference type="ARBA" id="ARBA00023128"/>
    </source>
</evidence>
<keyword evidence="11" id="KW-1185">Reference proteome</keyword>
<accession>A0AAD9QQ44</accession>